<name>A0A1L3JAK2_9SPHN</name>
<proteinExistence type="predicted"/>
<dbReference type="OrthoDB" id="9810154at2"/>
<dbReference type="AlphaFoldDB" id="A0A1L3JAK2"/>
<reference evidence="1 2" key="1">
    <citation type="submission" date="2016-11" db="EMBL/GenBank/DDBJ databases">
        <title>Sphingorhabdus sp. LPB0140, isolated from marine environment.</title>
        <authorList>
            <person name="Kim E."/>
            <person name="Yi H."/>
        </authorList>
    </citation>
    <scope>NUCLEOTIDE SEQUENCE [LARGE SCALE GENOMIC DNA]</scope>
    <source>
        <strain evidence="1 2">LPB0140</strain>
    </source>
</reference>
<dbReference type="PANTHER" id="PTHR47623">
    <property type="entry name" value="OS09G0287300 PROTEIN"/>
    <property type="match status" value="1"/>
</dbReference>
<evidence type="ECO:0000313" key="1">
    <source>
        <dbReference type="EMBL" id="APG62157.1"/>
    </source>
</evidence>
<dbReference type="KEGG" id="sphl:LPB140_04305"/>
<sequence length="185" mass="21023">MKFLSLLRHAKSDWSAPQEGGQMVRDYDRPLNRKGEQAACAMGDWIAKEKIIFDYVLASPATRVQQTINFFENGYGRALNPHWDKRIYLASSVTLIDLISQIDDAPVHVLMVGHNPGLEDIILDLVKQNSQSPLRDEVEQKYPTASFATIKLDIDNWADIENGNAQLTQFMRPRDVDAKFGPEYD</sequence>
<dbReference type="Gene3D" id="3.40.50.1240">
    <property type="entry name" value="Phosphoglycerate mutase-like"/>
    <property type="match status" value="1"/>
</dbReference>
<protein>
    <submittedName>
        <fullName evidence="1">Histidine phosphatase family protein</fullName>
    </submittedName>
</protein>
<dbReference type="InterPro" id="IPR029033">
    <property type="entry name" value="His_PPase_superfam"/>
</dbReference>
<keyword evidence="2" id="KW-1185">Reference proteome</keyword>
<dbReference type="CDD" id="cd07040">
    <property type="entry name" value="HP"/>
    <property type="match status" value="1"/>
</dbReference>
<dbReference type="Proteomes" id="UP000242561">
    <property type="component" value="Chromosome"/>
</dbReference>
<dbReference type="RefSeq" id="WP_072558808.1">
    <property type="nucleotide sequence ID" value="NZ_CP018154.1"/>
</dbReference>
<dbReference type="SUPFAM" id="SSF53254">
    <property type="entry name" value="Phosphoglycerate mutase-like"/>
    <property type="match status" value="1"/>
</dbReference>
<evidence type="ECO:0000313" key="2">
    <source>
        <dbReference type="Proteomes" id="UP000242561"/>
    </source>
</evidence>
<accession>A0A1L3JAK2</accession>
<organism evidence="1 2">
    <name type="scientific">Sphingorhabdus lutea</name>
    <dbReference type="NCBI Taxonomy" id="1913578"/>
    <lineage>
        <taxon>Bacteria</taxon>
        <taxon>Pseudomonadati</taxon>
        <taxon>Pseudomonadota</taxon>
        <taxon>Alphaproteobacteria</taxon>
        <taxon>Sphingomonadales</taxon>
        <taxon>Sphingomonadaceae</taxon>
        <taxon>Sphingorhabdus</taxon>
    </lineage>
</organism>
<dbReference type="EMBL" id="CP018154">
    <property type="protein sequence ID" value="APG62157.1"/>
    <property type="molecule type" value="Genomic_DNA"/>
</dbReference>
<dbReference type="Pfam" id="PF00300">
    <property type="entry name" value="His_Phos_1"/>
    <property type="match status" value="1"/>
</dbReference>
<gene>
    <name evidence="1" type="ORF">LPB140_04305</name>
</gene>
<dbReference type="InterPro" id="IPR013078">
    <property type="entry name" value="His_Pase_superF_clade-1"/>
</dbReference>
<dbReference type="STRING" id="1913578.LPB140_04305"/>
<dbReference type="PANTHER" id="PTHR47623:SF1">
    <property type="entry name" value="OS09G0287300 PROTEIN"/>
    <property type="match status" value="1"/>
</dbReference>